<gene>
    <name evidence="1" type="ORF">C5467_06140</name>
</gene>
<dbReference type="AlphaFoldDB" id="A0A4R4K075"/>
<sequence>MQNQKIKPRPLMDADEKWYSFACLAPNSLEIKPKLFPINKPKSVTMMALKPADNLSLFEKLSINTKVMIMKKDE</sequence>
<comment type="caution">
    <text evidence="1">The sequence shown here is derived from an EMBL/GenBank/DDBJ whole genome shotgun (WGS) entry which is preliminary data.</text>
</comment>
<reference evidence="1 2" key="1">
    <citation type="journal article" date="2019" name="Int. J. Syst. Evol. Microbiol.">
        <title>Photorhabdus khanii subsp. guanajuatensis subsp. nov., isolated from Heterorhabditis atacamensis, and Photorhabdus luminescens subsp. mexicana subsp. nov., isolated from Heterorhabditis mexicana entomopathogenic nematodes.</title>
        <authorList>
            <person name="Machado R.A.R."/>
            <person name="Bruno P."/>
            <person name="Arce C.C.M."/>
            <person name="Liechti N."/>
            <person name="Kohler A."/>
            <person name="Bernal J."/>
            <person name="Bruggmann R."/>
            <person name="Turlings T.C.J."/>
        </authorList>
    </citation>
    <scope>NUCLEOTIDE SEQUENCE [LARGE SCALE GENOMIC DNA]</scope>
    <source>
        <strain evidence="1 2">MEX20-17</strain>
    </source>
</reference>
<proteinExistence type="predicted"/>
<name>A0A4R4K075_9GAMM</name>
<accession>A0A4R4K075</accession>
<evidence type="ECO:0000313" key="1">
    <source>
        <dbReference type="EMBL" id="TDB60657.1"/>
    </source>
</evidence>
<organism evidence="1 2">
    <name type="scientific">Photorhabdus khanii subsp. guanajuatensis</name>
    <dbReference type="NCBI Taxonomy" id="2100166"/>
    <lineage>
        <taxon>Bacteria</taxon>
        <taxon>Pseudomonadati</taxon>
        <taxon>Pseudomonadota</taxon>
        <taxon>Gammaproteobacteria</taxon>
        <taxon>Enterobacterales</taxon>
        <taxon>Morganellaceae</taxon>
        <taxon>Photorhabdus</taxon>
    </lineage>
</organism>
<protein>
    <submittedName>
        <fullName evidence="1">Uncharacterized protein</fullName>
    </submittedName>
</protein>
<evidence type="ECO:0000313" key="2">
    <source>
        <dbReference type="Proteomes" id="UP000295598"/>
    </source>
</evidence>
<dbReference type="Proteomes" id="UP000295598">
    <property type="component" value="Unassembled WGS sequence"/>
</dbReference>
<dbReference type="EMBL" id="PUJY01000007">
    <property type="protein sequence ID" value="TDB60657.1"/>
    <property type="molecule type" value="Genomic_DNA"/>
</dbReference>